<sequence>MENKSILIVLALFLCSFTIQVHSEYHSEKSIHSLHLKEKVTQLHFYLFDILSGKKPSAVQIAQPNTTIGSKSAVPFGHLYAFDDPLREGPNESSKVIGNAQGLYLSSSQQSENFTIVIYADFAFTTGKYKGSSISVFSRNPVTEPVRELAVVGGRGKFRLARGFIHVKSHSIDYKTGDAILDYHRKPSKKGGAQSTNAEASHSAQVIVTAPAQVIGTVPAEGNATEPVQVTANVPAEGTAPAQVTASVVQPMSKKAKTTHPTSFTQPATKTAQPPKPATSKFKPPSKVKVGALGTLPNKPIEIAEVEYGDGDLTQELNDPKVRKCLRKLRKLK</sequence>
<protein>
    <recommendedName>
        <fullName evidence="4">Dirigent protein</fullName>
    </recommendedName>
</protein>
<dbReference type="AlphaFoldDB" id="A0A2Z6MSQ6"/>
<dbReference type="InterPro" id="IPR044859">
    <property type="entry name" value="Allene_oxi_cyc_Dirigent"/>
</dbReference>
<evidence type="ECO:0000256" key="5">
    <source>
        <dbReference type="SAM" id="MobiDB-lite"/>
    </source>
</evidence>
<gene>
    <name evidence="6" type="ORF">TSUD_314320</name>
</gene>
<keyword evidence="4" id="KW-0732">Signal</keyword>
<dbReference type="OrthoDB" id="1864232at2759"/>
<keyword evidence="7" id="KW-1185">Reference proteome</keyword>
<organism evidence="6 7">
    <name type="scientific">Trifolium subterraneum</name>
    <name type="common">Subterranean clover</name>
    <dbReference type="NCBI Taxonomy" id="3900"/>
    <lineage>
        <taxon>Eukaryota</taxon>
        <taxon>Viridiplantae</taxon>
        <taxon>Streptophyta</taxon>
        <taxon>Embryophyta</taxon>
        <taxon>Tracheophyta</taxon>
        <taxon>Spermatophyta</taxon>
        <taxon>Magnoliopsida</taxon>
        <taxon>eudicotyledons</taxon>
        <taxon>Gunneridae</taxon>
        <taxon>Pentapetalae</taxon>
        <taxon>rosids</taxon>
        <taxon>fabids</taxon>
        <taxon>Fabales</taxon>
        <taxon>Fabaceae</taxon>
        <taxon>Papilionoideae</taxon>
        <taxon>50 kb inversion clade</taxon>
        <taxon>NPAAA clade</taxon>
        <taxon>Hologalegina</taxon>
        <taxon>IRL clade</taxon>
        <taxon>Trifolieae</taxon>
        <taxon>Trifolium</taxon>
    </lineage>
</organism>
<evidence type="ECO:0000256" key="1">
    <source>
        <dbReference type="ARBA" id="ARBA00010746"/>
    </source>
</evidence>
<comment type="function">
    <text evidence="4">Dirigent proteins impart stereoselectivity on the phenoxy radical-coupling reaction, yielding optically active lignans from two molecules of coniferyl alcohol in the biosynthesis of lignans, flavonolignans, and alkaloids and thus plays a central role in plant secondary metabolism.</text>
</comment>
<dbReference type="InterPro" id="IPR004265">
    <property type="entry name" value="Dirigent"/>
</dbReference>
<evidence type="ECO:0000313" key="6">
    <source>
        <dbReference type="EMBL" id="GAU26655.1"/>
    </source>
</evidence>
<dbReference type="PANTHER" id="PTHR21495">
    <property type="entry name" value="NUCLEOPORIN-RELATED"/>
    <property type="match status" value="1"/>
</dbReference>
<keyword evidence="3 4" id="KW-0964">Secreted</keyword>
<feature type="chain" id="PRO_5016194841" description="Dirigent protein" evidence="4">
    <location>
        <begin position="24"/>
        <end position="333"/>
    </location>
</feature>
<comment type="subunit">
    <text evidence="2 4">Homodimer.</text>
</comment>
<proteinExistence type="inferred from homology"/>
<evidence type="ECO:0000313" key="7">
    <source>
        <dbReference type="Proteomes" id="UP000242715"/>
    </source>
</evidence>
<dbReference type="Pfam" id="PF03018">
    <property type="entry name" value="Dirigent"/>
    <property type="match status" value="1"/>
</dbReference>
<evidence type="ECO:0000256" key="2">
    <source>
        <dbReference type="ARBA" id="ARBA00011738"/>
    </source>
</evidence>
<dbReference type="EMBL" id="DF973340">
    <property type="protein sequence ID" value="GAU26655.1"/>
    <property type="molecule type" value="Genomic_DNA"/>
</dbReference>
<keyword evidence="4" id="KW-0052">Apoplast</keyword>
<feature type="signal peptide" evidence="4">
    <location>
        <begin position="1"/>
        <end position="23"/>
    </location>
</feature>
<dbReference type="Proteomes" id="UP000242715">
    <property type="component" value="Unassembled WGS sequence"/>
</dbReference>
<dbReference type="GO" id="GO:0048046">
    <property type="term" value="C:apoplast"/>
    <property type="evidence" value="ECO:0007669"/>
    <property type="project" value="UniProtKB-SubCell"/>
</dbReference>
<comment type="subcellular location">
    <subcellularLocation>
        <location evidence="4">Secreted</location>
        <location evidence="4">Extracellular space</location>
        <location evidence="4">Apoplast</location>
    </subcellularLocation>
</comment>
<comment type="similarity">
    <text evidence="1 4">Belongs to the plant dirigent protein family.</text>
</comment>
<evidence type="ECO:0000256" key="4">
    <source>
        <dbReference type="RuleBase" id="RU363099"/>
    </source>
</evidence>
<reference evidence="7" key="1">
    <citation type="journal article" date="2017" name="Front. Plant Sci.">
        <title>Climate Clever Clovers: New Paradigm to Reduce the Environmental Footprint of Ruminants by Breeding Low Methanogenic Forages Utilizing Haplotype Variation.</title>
        <authorList>
            <person name="Kaur P."/>
            <person name="Appels R."/>
            <person name="Bayer P.E."/>
            <person name="Keeble-Gagnere G."/>
            <person name="Wang J."/>
            <person name="Hirakawa H."/>
            <person name="Shirasawa K."/>
            <person name="Vercoe P."/>
            <person name="Stefanova K."/>
            <person name="Durmic Z."/>
            <person name="Nichols P."/>
            <person name="Revell C."/>
            <person name="Isobe S.N."/>
            <person name="Edwards D."/>
            <person name="Erskine W."/>
        </authorList>
    </citation>
    <scope>NUCLEOTIDE SEQUENCE [LARGE SCALE GENOMIC DNA]</scope>
    <source>
        <strain evidence="7">cv. Daliak</strain>
    </source>
</reference>
<feature type="region of interest" description="Disordered" evidence="5">
    <location>
        <begin position="257"/>
        <end position="293"/>
    </location>
</feature>
<dbReference type="GO" id="GO:0009699">
    <property type="term" value="P:phenylpropanoid biosynthetic process"/>
    <property type="evidence" value="ECO:0007669"/>
    <property type="project" value="UniProtKB-ARBA"/>
</dbReference>
<evidence type="ECO:0000256" key="3">
    <source>
        <dbReference type="ARBA" id="ARBA00022525"/>
    </source>
</evidence>
<accession>A0A2Z6MSQ6</accession>
<name>A0A2Z6MSQ6_TRISU</name>
<dbReference type="Gene3D" id="2.40.480.10">
    <property type="entry name" value="Allene oxide cyclase-like"/>
    <property type="match status" value="1"/>
</dbReference>